<dbReference type="PROSITE" id="PS00409">
    <property type="entry name" value="PROKAR_NTER_METHYL"/>
    <property type="match status" value="1"/>
</dbReference>
<evidence type="ECO:0000313" key="4">
    <source>
        <dbReference type="Proteomes" id="UP000642829"/>
    </source>
</evidence>
<reference evidence="3" key="1">
    <citation type="journal article" date="2014" name="Int. J. Syst. Evol. Microbiol.">
        <title>Complete genome sequence of Corynebacterium casei LMG S-19264T (=DSM 44701T), isolated from a smear-ripened cheese.</title>
        <authorList>
            <consortium name="US DOE Joint Genome Institute (JGI-PGF)"/>
            <person name="Walter F."/>
            <person name="Albersmeier A."/>
            <person name="Kalinowski J."/>
            <person name="Ruckert C."/>
        </authorList>
    </citation>
    <scope>NUCLEOTIDE SEQUENCE</scope>
    <source>
        <strain evidence="3">KCTC 12870</strain>
    </source>
</reference>
<feature type="transmembrane region" description="Helical" evidence="1">
    <location>
        <begin position="12"/>
        <end position="34"/>
    </location>
</feature>
<dbReference type="AlphaFoldDB" id="A0A8J3DGM9"/>
<gene>
    <name evidence="3" type="ORF">GCM10007047_12250</name>
</gene>
<keyword evidence="1" id="KW-0472">Membrane</keyword>
<dbReference type="EMBL" id="BMXG01000006">
    <property type="protein sequence ID" value="GHB97883.1"/>
    <property type="molecule type" value="Genomic_DNA"/>
</dbReference>
<comment type="caution">
    <text evidence="3">The sequence shown here is derived from an EMBL/GenBank/DDBJ whole genome shotgun (WGS) entry which is preliminary data.</text>
</comment>
<dbReference type="InterPro" id="IPR011453">
    <property type="entry name" value="DUF1559"/>
</dbReference>
<evidence type="ECO:0000259" key="2">
    <source>
        <dbReference type="Pfam" id="PF07596"/>
    </source>
</evidence>
<evidence type="ECO:0000313" key="3">
    <source>
        <dbReference type="EMBL" id="GHB97883.1"/>
    </source>
</evidence>
<dbReference type="Pfam" id="PF07963">
    <property type="entry name" value="N_methyl"/>
    <property type="match status" value="1"/>
</dbReference>
<dbReference type="Gene3D" id="3.30.700.10">
    <property type="entry name" value="Glycoprotein, Type 4 Pilin"/>
    <property type="match status" value="1"/>
</dbReference>
<keyword evidence="4" id="KW-1185">Reference proteome</keyword>
<reference evidence="3" key="2">
    <citation type="submission" date="2020-09" db="EMBL/GenBank/DDBJ databases">
        <authorList>
            <person name="Sun Q."/>
            <person name="Kim S."/>
        </authorList>
    </citation>
    <scope>NUCLEOTIDE SEQUENCE</scope>
    <source>
        <strain evidence="3">KCTC 12870</strain>
    </source>
</reference>
<dbReference type="PANTHER" id="PTHR30093">
    <property type="entry name" value="GENERAL SECRETION PATHWAY PROTEIN G"/>
    <property type="match status" value="1"/>
</dbReference>
<dbReference type="SUPFAM" id="SSF54523">
    <property type="entry name" value="Pili subunits"/>
    <property type="match status" value="1"/>
</dbReference>
<dbReference type="Pfam" id="PF07596">
    <property type="entry name" value="SBP_bac_10"/>
    <property type="match status" value="1"/>
</dbReference>
<dbReference type="Proteomes" id="UP000642829">
    <property type="component" value="Unassembled WGS sequence"/>
</dbReference>
<organism evidence="3 4">
    <name type="scientific">Cerasicoccus arenae</name>
    <dbReference type="NCBI Taxonomy" id="424488"/>
    <lineage>
        <taxon>Bacteria</taxon>
        <taxon>Pseudomonadati</taxon>
        <taxon>Verrucomicrobiota</taxon>
        <taxon>Opitutia</taxon>
        <taxon>Puniceicoccales</taxon>
        <taxon>Cerasicoccaceae</taxon>
        <taxon>Cerasicoccus</taxon>
    </lineage>
</organism>
<dbReference type="InterPro" id="IPR012902">
    <property type="entry name" value="N_methyl_site"/>
</dbReference>
<keyword evidence="1" id="KW-1133">Transmembrane helix</keyword>
<proteinExistence type="predicted"/>
<accession>A0A8J3DGM9</accession>
<feature type="domain" description="DUF1559" evidence="2">
    <location>
        <begin position="35"/>
        <end position="103"/>
    </location>
</feature>
<keyword evidence="1" id="KW-0812">Transmembrane</keyword>
<sequence>MEKYPSLRGFTLVELLTVVAIIGVLSAILIPTIGSVRASARAAQGASNLRQMGVGMQAYAADHQGFLPRVTIKKSDWNKEHPDDQVGGDQMWTKLLRDYLPQQSGSKTGQENQIFVCPNAEYTKSNGELYESDKLSRTYTATETLFGIRVLSSGTKVRDSKTSRSLATIEDPSKTLLVLDGKQSGTTGGCASSTIWSQVQGDLNLENPDSSSYLDFRQPSDSINVLFVDGRVSRLGFQDLSTIEEKQWHGRL</sequence>
<name>A0A8J3DGM9_9BACT</name>
<protein>
    <recommendedName>
        <fullName evidence="2">DUF1559 domain-containing protein</fullName>
    </recommendedName>
</protein>
<dbReference type="InterPro" id="IPR045584">
    <property type="entry name" value="Pilin-like"/>
</dbReference>
<evidence type="ECO:0000256" key="1">
    <source>
        <dbReference type="SAM" id="Phobius"/>
    </source>
</evidence>
<dbReference type="NCBIfam" id="TIGR02532">
    <property type="entry name" value="IV_pilin_GFxxxE"/>
    <property type="match status" value="1"/>
</dbReference>